<feature type="signal peptide" evidence="4">
    <location>
        <begin position="1"/>
        <end position="23"/>
    </location>
</feature>
<dbReference type="PROSITE" id="PS00798">
    <property type="entry name" value="ALDOKETO_REDUCTASE_1"/>
    <property type="match status" value="1"/>
</dbReference>
<keyword evidence="4" id="KW-0732">Signal</keyword>
<feature type="domain" description="NADP-dependent oxidoreductase" evidence="5">
    <location>
        <begin position="54"/>
        <end position="315"/>
    </location>
</feature>
<name>A0AAV9PPS3_9PEZI</name>
<organism evidence="6 7">
    <name type="scientific">Saxophila tyrrhenica</name>
    <dbReference type="NCBI Taxonomy" id="1690608"/>
    <lineage>
        <taxon>Eukaryota</taxon>
        <taxon>Fungi</taxon>
        <taxon>Dikarya</taxon>
        <taxon>Ascomycota</taxon>
        <taxon>Pezizomycotina</taxon>
        <taxon>Dothideomycetes</taxon>
        <taxon>Dothideomycetidae</taxon>
        <taxon>Mycosphaerellales</taxon>
        <taxon>Extremaceae</taxon>
        <taxon>Saxophila</taxon>
    </lineage>
</organism>
<comment type="caution">
    <text evidence="6">The sequence shown here is derived from an EMBL/GenBank/DDBJ whole genome shotgun (WGS) entry which is preliminary data.</text>
</comment>
<dbReference type="GO" id="GO:0016616">
    <property type="term" value="F:oxidoreductase activity, acting on the CH-OH group of donors, NAD or NADP as acceptor"/>
    <property type="evidence" value="ECO:0007669"/>
    <property type="project" value="UniProtKB-ARBA"/>
</dbReference>
<evidence type="ECO:0000256" key="2">
    <source>
        <dbReference type="ARBA" id="ARBA00022857"/>
    </source>
</evidence>
<dbReference type="GeneID" id="89923206"/>
<dbReference type="EMBL" id="JAVRRT010000002">
    <property type="protein sequence ID" value="KAK5174776.1"/>
    <property type="molecule type" value="Genomic_DNA"/>
</dbReference>
<dbReference type="InterPro" id="IPR020471">
    <property type="entry name" value="AKR"/>
</dbReference>
<dbReference type="PANTHER" id="PTHR43827:SF3">
    <property type="entry name" value="NADP-DEPENDENT OXIDOREDUCTASE DOMAIN-CONTAINING PROTEIN"/>
    <property type="match status" value="1"/>
</dbReference>
<dbReference type="PROSITE" id="PS00062">
    <property type="entry name" value="ALDOKETO_REDUCTASE_2"/>
    <property type="match status" value="1"/>
</dbReference>
<dbReference type="FunFam" id="3.20.20.100:FF:000002">
    <property type="entry name" value="2,5-diketo-D-gluconic acid reductase A"/>
    <property type="match status" value="1"/>
</dbReference>
<gene>
    <name evidence="6" type="ORF">LTR77_001859</name>
</gene>
<dbReference type="RefSeq" id="XP_064663445.1">
    <property type="nucleotide sequence ID" value="XM_064799118.1"/>
</dbReference>
<accession>A0AAV9PPS3</accession>
<dbReference type="Gene3D" id="3.20.20.100">
    <property type="entry name" value="NADP-dependent oxidoreductase domain"/>
    <property type="match status" value="1"/>
</dbReference>
<evidence type="ECO:0000313" key="6">
    <source>
        <dbReference type="EMBL" id="KAK5174776.1"/>
    </source>
</evidence>
<dbReference type="InterPro" id="IPR036812">
    <property type="entry name" value="NAD(P)_OxRdtase_dom_sf"/>
</dbReference>
<dbReference type="SUPFAM" id="SSF51430">
    <property type="entry name" value="NAD(P)-linked oxidoreductase"/>
    <property type="match status" value="1"/>
</dbReference>
<feature type="chain" id="PRO_5043754256" description="NADP-dependent oxidoreductase domain-containing protein" evidence="4">
    <location>
        <begin position="24"/>
        <end position="348"/>
    </location>
</feature>
<dbReference type="AlphaFoldDB" id="A0AAV9PPS3"/>
<keyword evidence="3" id="KW-0560">Oxidoreductase</keyword>
<sequence length="348" mass="39011">MKAAISLLPLAVLATAQLHYAEQKPLEGQPVDEIPIAEKPFSTEPLSIDQIPLLGFGTWNLKENCTEAVSYAIQQGYRHIDCAAAYGNEFQVGRGIAEGLAVTGLTRADLWITSKLWNDHHNPNQVEAAIDDSLQKLGVGYLDLYHMHWPVKDGWFGRKYIDYVDTWGAMVLLKDKGKARHIGVSNFSPHQMEDLLKNTSVVPAVHQMELHPYLQQSDFVEWHSKHGIHVTAYSPLAGTNPTYDTGNFTQLLNNTVVTKIASKRDCTPAQVLLAWGMGRGTSVIPKTSHFERVKENFGSLECELKDKDVEKIDKLGKAHKRYNNPSKSWGLDLYEDLEDSKGEHKKHS</sequence>
<reference evidence="6 7" key="1">
    <citation type="submission" date="2023-08" db="EMBL/GenBank/DDBJ databases">
        <title>Black Yeasts Isolated from many extreme environments.</title>
        <authorList>
            <person name="Coleine C."/>
            <person name="Stajich J.E."/>
            <person name="Selbmann L."/>
        </authorList>
    </citation>
    <scope>NUCLEOTIDE SEQUENCE [LARGE SCALE GENOMIC DNA]</scope>
    <source>
        <strain evidence="6 7">CCFEE 5935</strain>
    </source>
</reference>
<evidence type="ECO:0000313" key="7">
    <source>
        <dbReference type="Proteomes" id="UP001337655"/>
    </source>
</evidence>
<evidence type="ECO:0000256" key="3">
    <source>
        <dbReference type="ARBA" id="ARBA00023002"/>
    </source>
</evidence>
<dbReference type="Proteomes" id="UP001337655">
    <property type="component" value="Unassembled WGS sequence"/>
</dbReference>
<dbReference type="Pfam" id="PF00248">
    <property type="entry name" value="Aldo_ket_red"/>
    <property type="match status" value="1"/>
</dbReference>
<dbReference type="InterPro" id="IPR023210">
    <property type="entry name" value="NADP_OxRdtase_dom"/>
</dbReference>
<protein>
    <recommendedName>
        <fullName evidence="5">NADP-dependent oxidoreductase domain-containing protein</fullName>
    </recommendedName>
</protein>
<keyword evidence="2" id="KW-0521">NADP</keyword>
<dbReference type="CDD" id="cd19071">
    <property type="entry name" value="AKR_AKR1-5-like"/>
    <property type="match status" value="1"/>
</dbReference>
<evidence type="ECO:0000256" key="4">
    <source>
        <dbReference type="SAM" id="SignalP"/>
    </source>
</evidence>
<evidence type="ECO:0000259" key="5">
    <source>
        <dbReference type="Pfam" id="PF00248"/>
    </source>
</evidence>
<dbReference type="PANTHER" id="PTHR43827">
    <property type="entry name" value="2,5-DIKETO-D-GLUCONIC ACID REDUCTASE"/>
    <property type="match status" value="1"/>
</dbReference>
<keyword evidence="7" id="KW-1185">Reference proteome</keyword>
<evidence type="ECO:0000256" key="1">
    <source>
        <dbReference type="ARBA" id="ARBA00007905"/>
    </source>
</evidence>
<dbReference type="InterPro" id="IPR018170">
    <property type="entry name" value="Aldo/ket_reductase_CS"/>
</dbReference>
<proteinExistence type="inferred from homology"/>
<dbReference type="PRINTS" id="PR00069">
    <property type="entry name" value="ALDKETRDTASE"/>
</dbReference>
<comment type="similarity">
    <text evidence="1">Belongs to the aldo/keto reductase family.</text>
</comment>